<reference evidence="4 6" key="2">
    <citation type="journal article" date="2015" name="Genome Announc.">
        <title>Expanding the biotechnology potential of lactobacilli through comparative genomics of 213 strains and associated genera.</title>
        <authorList>
            <person name="Sun Z."/>
            <person name="Harris H.M."/>
            <person name="McCann A."/>
            <person name="Guo C."/>
            <person name="Argimon S."/>
            <person name="Zhang W."/>
            <person name="Yang X."/>
            <person name="Jeffery I.B."/>
            <person name="Cooney J.C."/>
            <person name="Kagawa T.F."/>
            <person name="Liu W."/>
            <person name="Song Y."/>
            <person name="Salvetti E."/>
            <person name="Wrobel A."/>
            <person name="Rasinkangas P."/>
            <person name="Parkhill J."/>
            <person name="Rea M.C."/>
            <person name="O'Sullivan O."/>
            <person name="Ritari J."/>
            <person name="Douillard F.P."/>
            <person name="Paul Ross R."/>
            <person name="Yang R."/>
            <person name="Briner A.E."/>
            <person name="Felis G.E."/>
            <person name="de Vos W.M."/>
            <person name="Barrangou R."/>
            <person name="Klaenhammer T.R."/>
            <person name="Caufield P.W."/>
            <person name="Cui Y."/>
            <person name="Zhang H."/>
            <person name="O'Toole P.W."/>
        </authorList>
    </citation>
    <scope>NUCLEOTIDE SEQUENCE [LARGE SCALE GENOMIC DNA]</scope>
    <source>
        <strain evidence="4 6">DSM 18382</strain>
    </source>
</reference>
<dbReference type="SUPFAM" id="SSF52266">
    <property type="entry name" value="SGNH hydrolase"/>
    <property type="match status" value="1"/>
</dbReference>
<evidence type="ECO:0000313" key="3">
    <source>
        <dbReference type="EMBL" id="GAF37044.1"/>
    </source>
</evidence>
<evidence type="ECO:0000313" key="6">
    <source>
        <dbReference type="Proteomes" id="UP000051966"/>
    </source>
</evidence>
<proteinExistence type="predicted"/>
<dbReference type="AlphaFoldDB" id="X0PB27"/>
<dbReference type="InterPro" id="IPR036514">
    <property type="entry name" value="SGNH_hydro_sf"/>
</dbReference>
<gene>
    <name evidence="4" type="ORF">FD41_GL000005</name>
    <name evidence="3" type="ORF">JCM14108_2044</name>
</gene>
<dbReference type="STRING" id="1423743.FD41_GL000005"/>
<dbReference type="OrthoDB" id="2311671at2"/>
<feature type="domain" description="SGNH hydrolase-type esterase" evidence="2">
    <location>
        <begin position="141"/>
        <end position="336"/>
    </location>
</feature>
<dbReference type="Proteomes" id="UP000019488">
    <property type="component" value="Unassembled WGS sequence"/>
</dbReference>
<feature type="chain" id="PRO_5044740283" description="SGNH hydrolase-type esterase domain-containing protein" evidence="1">
    <location>
        <begin position="26"/>
        <end position="353"/>
    </location>
</feature>
<dbReference type="Gene3D" id="3.40.50.1110">
    <property type="entry name" value="SGNH hydrolase"/>
    <property type="match status" value="1"/>
</dbReference>
<dbReference type="CDD" id="cd00229">
    <property type="entry name" value="SGNH_hydrolase"/>
    <property type="match status" value="1"/>
</dbReference>
<accession>X0PB27</accession>
<dbReference type="Proteomes" id="UP000051966">
    <property type="component" value="Unassembled WGS sequence"/>
</dbReference>
<organism evidence="3 5">
    <name type="scientific">Lentilactobacillus farraginis DSM 18382 = JCM 14108</name>
    <dbReference type="NCBI Taxonomy" id="1423743"/>
    <lineage>
        <taxon>Bacteria</taxon>
        <taxon>Bacillati</taxon>
        <taxon>Bacillota</taxon>
        <taxon>Bacilli</taxon>
        <taxon>Lactobacillales</taxon>
        <taxon>Lactobacillaceae</taxon>
        <taxon>Lentilactobacillus</taxon>
    </lineage>
</organism>
<dbReference type="EMBL" id="AZFY01000007">
    <property type="protein sequence ID" value="KRM12860.1"/>
    <property type="molecule type" value="Genomic_DNA"/>
</dbReference>
<feature type="signal peptide" evidence="1">
    <location>
        <begin position="1"/>
        <end position="25"/>
    </location>
</feature>
<dbReference type="RefSeq" id="WP_035180137.1">
    <property type="nucleotide sequence ID" value="NZ_AZFY01000007.1"/>
</dbReference>
<evidence type="ECO:0000256" key="1">
    <source>
        <dbReference type="SAM" id="SignalP"/>
    </source>
</evidence>
<protein>
    <recommendedName>
        <fullName evidence="2">SGNH hydrolase-type esterase domain-containing protein</fullName>
    </recommendedName>
</protein>
<dbReference type="EMBL" id="BAKI01000023">
    <property type="protein sequence ID" value="GAF37044.1"/>
    <property type="molecule type" value="Genomic_DNA"/>
</dbReference>
<reference evidence="3" key="1">
    <citation type="journal article" date="2014" name="Genome Announc.">
        <title>Draft Genome Sequences of Two Lactobacillus Strains, L. farraginis JCM 14108T and L. composti JCM 14202T, Isolated from Compost of Distilled Shochu Residue.</title>
        <authorList>
            <person name="Yuki M."/>
            <person name="Oshima K."/>
            <person name="Suda W."/>
            <person name="Kitahara M."/>
            <person name="Kitamura K."/>
            <person name="Iida T."/>
            <person name="Hattori M."/>
            <person name="Ohkuma M."/>
        </authorList>
    </citation>
    <scope>NUCLEOTIDE SEQUENCE [LARGE SCALE GENOMIC DNA]</scope>
    <source>
        <strain evidence="3">JCM 14108</strain>
    </source>
</reference>
<dbReference type="InterPro" id="IPR013830">
    <property type="entry name" value="SGNH_hydro"/>
</dbReference>
<name>X0PB27_9LACO</name>
<evidence type="ECO:0000313" key="4">
    <source>
        <dbReference type="EMBL" id="KRM12860.1"/>
    </source>
</evidence>
<evidence type="ECO:0000313" key="5">
    <source>
        <dbReference type="Proteomes" id="UP000019488"/>
    </source>
</evidence>
<comment type="caution">
    <text evidence="3">The sequence shown here is derived from an EMBL/GenBank/DDBJ whole genome shotgun (WGS) entry which is preliminary data.</text>
</comment>
<dbReference type="eggNOG" id="ENOG50309KY">
    <property type="taxonomic scope" value="Bacteria"/>
</dbReference>
<evidence type="ECO:0000259" key="2">
    <source>
        <dbReference type="Pfam" id="PF13472"/>
    </source>
</evidence>
<keyword evidence="1" id="KW-0732">Signal</keyword>
<dbReference type="PATRIC" id="fig|1423743.5.peg.6"/>
<keyword evidence="6" id="KW-1185">Reference proteome</keyword>
<sequence>MSWLFNRRNFVVCLVSFLITAGGFALTGTIANTSSEEVQVEYRAPVITHAYALRKRAILYNNVGLTQAVSGNPFLKSAWYRTYSAKLSINGKSQIAYQVKDTNGKHTFWVLRSQLKSINSNSYNLKLTGAGSRFYHKKVGFFGDSIPAGWDGYHFYMNNAYPDWLNKYLGTNNRVENFSVPHAKIVGNRFAYIGTTKVAQDLPVAIKYHETNIRNMNMIFLHIGTNDYTNYSGSGNLKNVMRHLKRSVMAIKLLNPTAKIYGVLPLTRFTADGQNRQNMSNMYGYTFGQLRSAEAKLYRRLGVQVVNFDQIAPNLITDQNKDIVYEDHEIHPTPQIAQKLGYYLAKYLISNHN</sequence>
<dbReference type="Pfam" id="PF13472">
    <property type="entry name" value="Lipase_GDSL_2"/>
    <property type="match status" value="1"/>
</dbReference>